<proteinExistence type="predicted"/>
<name>A0A2T0RAM4_9ACTN</name>
<keyword evidence="3" id="KW-1185">Reference proteome</keyword>
<dbReference type="RefSeq" id="WP_106206469.1">
    <property type="nucleotide sequence ID" value="NZ_PVZF01000001.1"/>
</dbReference>
<dbReference type="SUPFAM" id="SSF51679">
    <property type="entry name" value="Bacterial luciferase-like"/>
    <property type="match status" value="1"/>
</dbReference>
<evidence type="ECO:0000313" key="3">
    <source>
        <dbReference type="Proteomes" id="UP000238083"/>
    </source>
</evidence>
<evidence type="ECO:0008006" key="4">
    <source>
        <dbReference type="Google" id="ProtNLM"/>
    </source>
</evidence>
<sequence>MTPIGRERGSPSPGPGQFDAQTGPDGAFVVGAPDTVAAKPARFSDQLGGIDRISLQMADPLTSHAELVRSSELLGDDVVPRLTGL</sequence>
<evidence type="ECO:0000256" key="1">
    <source>
        <dbReference type="SAM" id="MobiDB-lite"/>
    </source>
</evidence>
<comment type="caution">
    <text evidence="2">The sequence shown here is derived from an EMBL/GenBank/DDBJ whole genome shotgun (WGS) entry which is preliminary data.</text>
</comment>
<dbReference type="EMBL" id="PVZF01000001">
    <property type="protein sequence ID" value="PRY18181.1"/>
    <property type="molecule type" value="Genomic_DNA"/>
</dbReference>
<dbReference type="Gene3D" id="3.20.20.30">
    <property type="entry name" value="Luciferase-like domain"/>
    <property type="match status" value="1"/>
</dbReference>
<accession>A0A2T0RAM4</accession>
<dbReference type="Proteomes" id="UP000238083">
    <property type="component" value="Unassembled WGS sequence"/>
</dbReference>
<gene>
    <name evidence="2" type="ORF">CLV37_101425</name>
</gene>
<dbReference type="GO" id="GO:0016705">
    <property type="term" value="F:oxidoreductase activity, acting on paired donors, with incorporation or reduction of molecular oxygen"/>
    <property type="evidence" value="ECO:0007669"/>
    <property type="project" value="InterPro"/>
</dbReference>
<evidence type="ECO:0000313" key="2">
    <source>
        <dbReference type="EMBL" id="PRY18181.1"/>
    </source>
</evidence>
<reference evidence="2 3" key="1">
    <citation type="submission" date="2018-03" db="EMBL/GenBank/DDBJ databases">
        <title>Genomic Encyclopedia of Archaeal and Bacterial Type Strains, Phase II (KMG-II): from individual species to whole genera.</title>
        <authorList>
            <person name="Goeker M."/>
        </authorList>
    </citation>
    <scope>NUCLEOTIDE SEQUENCE [LARGE SCALE GENOMIC DNA]</scope>
    <source>
        <strain evidence="2 3">DSM 19711</strain>
    </source>
</reference>
<feature type="region of interest" description="Disordered" evidence="1">
    <location>
        <begin position="1"/>
        <end position="27"/>
    </location>
</feature>
<dbReference type="AlphaFoldDB" id="A0A2T0RAM4"/>
<organism evidence="2 3">
    <name type="scientific">Kineococcus rhizosphaerae</name>
    <dbReference type="NCBI Taxonomy" id="559628"/>
    <lineage>
        <taxon>Bacteria</taxon>
        <taxon>Bacillati</taxon>
        <taxon>Actinomycetota</taxon>
        <taxon>Actinomycetes</taxon>
        <taxon>Kineosporiales</taxon>
        <taxon>Kineosporiaceae</taxon>
        <taxon>Kineococcus</taxon>
    </lineage>
</organism>
<protein>
    <recommendedName>
        <fullName evidence="4">Luciferase-like monooxygenase</fullName>
    </recommendedName>
</protein>
<dbReference type="OrthoDB" id="7903015at2"/>
<dbReference type="InterPro" id="IPR036661">
    <property type="entry name" value="Luciferase-like_sf"/>
</dbReference>